<name>A0A6J4PEW9_9ACTN</name>
<keyword evidence="4" id="KW-1003">Cell membrane</keyword>
<evidence type="ECO:0000256" key="4">
    <source>
        <dbReference type="ARBA" id="ARBA00022475"/>
    </source>
</evidence>
<dbReference type="PANTHER" id="PTHR43553:SF24">
    <property type="entry name" value="ENERGY-COUPLING FACTOR TRANSPORTER ATP-BINDING PROTEIN ECFA1"/>
    <property type="match status" value="1"/>
</dbReference>
<dbReference type="GO" id="GO:0016887">
    <property type="term" value="F:ATP hydrolysis activity"/>
    <property type="evidence" value="ECO:0007669"/>
    <property type="project" value="InterPro"/>
</dbReference>
<dbReference type="InterPro" id="IPR017871">
    <property type="entry name" value="ABC_transporter-like_CS"/>
</dbReference>
<evidence type="ECO:0000256" key="5">
    <source>
        <dbReference type="ARBA" id="ARBA00022741"/>
    </source>
</evidence>
<evidence type="ECO:0000256" key="8">
    <source>
        <dbReference type="ARBA" id="ARBA00023136"/>
    </source>
</evidence>
<protein>
    <recommendedName>
        <fullName evidence="9">ABC transporter domain-containing protein</fullName>
    </recommendedName>
</protein>
<dbReference type="EMBL" id="CADCVA010000115">
    <property type="protein sequence ID" value="CAA9412557.1"/>
    <property type="molecule type" value="Genomic_DNA"/>
</dbReference>
<feature type="domain" description="ABC transporter" evidence="9">
    <location>
        <begin position="2"/>
        <end position="239"/>
    </location>
</feature>
<dbReference type="InterPro" id="IPR003439">
    <property type="entry name" value="ABC_transporter-like_ATP-bd"/>
</dbReference>
<dbReference type="GO" id="GO:0042626">
    <property type="term" value="F:ATPase-coupled transmembrane transporter activity"/>
    <property type="evidence" value="ECO:0007669"/>
    <property type="project" value="TreeGrafter"/>
</dbReference>
<organism evidence="10">
    <name type="scientific">uncultured Rubrobacteraceae bacterium</name>
    <dbReference type="NCBI Taxonomy" id="349277"/>
    <lineage>
        <taxon>Bacteria</taxon>
        <taxon>Bacillati</taxon>
        <taxon>Actinomycetota</taxon>
        <taxon>Rubrobacteria</taxon>
        <taxon>Rubrobacterales</taxon>
        <taxon>Rubrobacteraceae</taxon>
        <taxon>environmental samples</taxon>
    </lineage>
</organism>
<gene>
    <name evidence="10" type="ORF">AVDCRST_MAG82-890</name>
</gene>
<dbReference type="PANTHER" id="PTHR43553">
    <property type="entry name" value="HEAVY METAL TRANSPORTER"/>
    <property type="match status" value="1"/>
</dbReference>
<dbReference type="GO" id="GO:0043190">
    <property type="term" value="C:ATP-binding cassette (ABC) transporter complex"/>
    <property type="evidence" value="ECO:0007669"/>
    <property type="project" value="TreeGrafter"/>
</dbReference>
<dbReference type="AlphaFoldDB" id="A0A6J4PEW9"/>
<keyword evidence="6" id="KW-0067">ATP-binding</keyword>
<dbReference type="PROSITE" id="PS00211">
    <property type="entry name" value="ABC_TRANSPORTER_1"/>
    <property type="match status" value="1"/>
</dbReference>
<evidence type="ECO:0000259" key="9">
    <source>
        <dbReference type="PROSITE" id="PS50893"/>
    </source>
</evidence>
<sequence>MIELDNVSFAYRTGEADAVPALRGLNLKIEPGQLVAIIGHNGSGKSTLVKLLTAVLYPTEGAIRIDGVPVDREHQWEVRRRVSVVFQDPDDQLVMNRVTDDVAFGPENLGLPREEISDRVKSSLGMLGLEDIGERLIEDLSSGQKQRVAIAGALAMRPMFLILDEPTSLLPVPVARRLISTVTELSRTENMGVMHVTHSMYEAVLFERVVVMDEGRIILDGPPAEVFENVDKLREVGLDVPLAASLAHRLRARGIPLEGDILNTEDLRAALSVAANPSPSA</sequence>
<dbReference type="InterPro" id="IPR003593">
    <property type="entry name" value="AAA+_ATPase"/>
</dbReference>
<dbReference type="InterPro" id="IPR027417">
    <property type="entry name" value="P-loop_NTPase"/>
</dbReference>
<dbReference type="Pfam" id="PF00005">
    <property type="entry name" value="ABC_tran"/>
    <property type="match status" value="1"/>
</dbReference>
<keyword evidence="5" id="KW-0547">Nucleotide-binding</keyword>
<dbReference type="SMART" id="SM00382">
    <property type="entry name" value="AAA"/>
    <property type="match status" value="1"/>
</dbReference>
<evidence type="ECO:0000256" key="6">
    <source>
        <dbReference type="ARBA" id="ARBA00022840"/>
    </source>
</evidence>
<reference evidence="10" key="1">
    <citation type="submission" date="2020-02" db="EMBL/GenBank/DDBJ databases">
        <authorList>
            <person name="Meier V. D."/>
        </authorList>
    </citation>
    <scope>NUCLEOTIDE SEQUENCE</scope>
    <source>
        <strain evidence="10">AVDCRST_MAG82</strain>
    </source>
</reference>
<dbReference type="GO" id="GO:0005524">
    <property type="term" value="F:ATP binding"/>
    <property type="evidence" value="ECO:0007669"/>
    <property type="project" value="UniProtKB-KW"/>
</dbReference>
<accession>A0A6J4PEW9</accession>
<keyword evidence="8" id="KW-0472">Membrane</keyword>
<dbReference type="SUPFAM" id="SSF52540">
    <property type="entry name" value="P-loop containing nucleoside triphosphate hydrolases"/>
    <property type="match status" value="1"/>
</dbReference>
<dbReference type="InterPro" id="IPR050095">
    <property type="entry name" value="ECF_ABC_transporter_ATP-bd"/>
</dbReference>
<evidence type="ECO:0000313" key="10">
    <source>
        <dbReference type="EMBL" id="CAA9412557.1"/>
    </source>
</evidence>
<proteinExistence type="inferred from homology"/>
<dbReference type="Gene3D" id="3.40.50.300">
    <property type="entry name" value="P-loop containing nucleotide triphosphate hydrolases"/>
    <property type="match status" value="1"/>
</dbReference>
<dbReference type="PROSITE" id="PS50893">
    <property type="entry name" value="ABC_TRANSPORTER_2"/>
    <property type="match status" value="1"/>
</dbReference>
<comment type="similarity">
    <text evidence="2">Belongs to the ABC transporter superfamily.</text>
</comment>
<evidence type="ECO:0000256" key="2">
    <source>
        <dbReference type="ARBA" id="ARBA00005417"/>
    </source>
</evidence>
<dbReference type="CDD" id="cd03225">
    <property type="entry name" value="ABC_cobalt_CbiO_domain1"/>
    <property type="match status" value="1"/>
</dbReference>
<evidence type="ECO:0000256" key="1">
    <source>
        <dbReference type="ARBA" id="ARBA00004236"/>
    </source>
</evidence>
<evidence type="ECO:0000256" key="3">
    <source>
        <dbReference type="ARBA" id="ARBA00022448"/>
    </source>
</evidence>
<comment type="subcellular location">
    <subcellularLocation>
        <location evidence="1">Cell membrane</location>
    </subcellularLocation>
</comment>
<keyword evidence="3" id="KW-0813">Transport</keyword>
<evidence type="ECO:0000256" key="7">
    <source>
        <dbReference type="ARBA" id="ARBA00022967"/>
    </source>
</evidence>
<dbReference type="FunFam" id="3.40.50.300:FF:000224">
    <property type="entry name" value="Energy-coupling factor transporter ATP-binding protein EcfA"/>
    <property type="match status" value="1"/>
</dbReference>
<dbReference type="InterPro" id="IPR015856">
    <property type="entry name" value="ABC_transpr_CbiO/EcfA_su"/>
</dbReference>
<keyword evidence="7" id="KW-1278">Translocase</keyword>